<sequence length="173" mass="19401">MKINLCLKSDRKKGFTLIEVILTVTLVAVFFTTVAAILPQWFKSYQNVISASNASQIANSVITAIDEQITYSGSVEVKSGSPDSIYYQYKTGEYREIVLGDDCKVIPGLVYDDKYFINNKLKIHAKIAKDFVESATPSEKNVCKLTVTLINRNTGKTVIEKVRYIRLYGPEKS</sequence>
<accession>A0A4U8PZ79</accession>
<feature type="transmembrane region" description="Helical" evidence="1">
    <location>
        <begin position="20"/>
        <end position="42"/>
    </location>
</feature>
<gene>
    <name evidence="2" type="ORF">DSM106044_05487</name>
</gene>
<dbReference type="PROSITE" id="PS00409">
    <property type="entry name" value="PROKAR_NTER_METHYL"/>
    <property type="match status" value="1"/>
</dbReference>
<dbReference type="RefSeq" id="WP_047832046.1">
    <property type="nucleotide sequence ID" value="NZ_QGQD01000112.1"/>
</dbReference>
<evidence type="ECO:0000313" key="2">
    <source>
        <dbReference type="EMBL" id="TLC97689.1"/>
    </source>
</evidence>
<proteinExistence type="predicted"/>
<evidence type="ECO:0000313" key="3">
    <source>
        <dbReference type="Proteomes" id="UP000306509"/>
    </source>
</evidence>
<keyword evidence="3" id="KW-1185">Reference proteome</keyword>
<keyword evidence="1" id="KW-0812">Transmembrane</keyword>
<keyword evidence="1" id="KW-1133">Transmembrane helix</keyword>
<name>A0A4U8PZ79_9FIRM</name>
<dbReference type="EMBL" id="QGQD01000112">
    <property type="protein sequence ID" value="TLC97689.1"/>
    <property type="molecule type" value="Genomic_DNA"/>
</dbReference>
<protein>
    <submittedName>
        <fullName evidence="2">Tfp pilus assembly protein FimT</fullName>
    </submittedName>
</protein>
<comment type="caution">
    <text evidence="2">The sequence shown here is derived from an EMBL/GenBank/DDBJ whole genome shotgun (WGS) entry which is preliminary data.</text>
</comment>
<dbReference type="AlphaFoldDB" id="A0A4U8PZ79"/>
<keyword evidence="1" id="KW-0472">Membrane</keyword>
<dbReference type="STRING" id="180332.GCA_000797495_05364"/>
<organism evidence="2 3">
    <name type="scientific">Robinsoniella peoriensis</name>
    <dbReference type="NCBI Taxonomy" id="180332"/>
    <lineage>
        <taxon>Bacteria</taxon>
        <taxon>Bacillati</taxon>
        <taxon>Bacillota</taxon>
        <taxon>Clostridia</taxon>
        <taxon>Lachnospirales</taxon>
        <taxon>Lachnospiraceae</taxon>
        <taxon>Robinsoniella</taxon>
    </lineage>
</organism>
<dbReference type="InterPro" id="IPR012902">
    <property type="entry name" value="N_methyl_site"/>
</dbReference>
<evidence type="ECO:0000256" key="1">
    <source>
        <dbReference type="SAM" id="Phobius"/>
    </source>
</evidence>
<dbReference type="Proteomes" id="UP000306509">
    <property type="component" value="Unassembled WGS sequence"/>
</dbReference>
<reference evidence="2 3" key="1">
    <citation type="journal article" date="2019" name="Anaerobe">
        <title>Detection of Robinsoniella peoriensis in multiple bone samples of a trauma patient.</title>
        <authorList>
            <person name="Schrottner P."/>
            <person name="Hartwich K."/>
            <person name="Bunk B."/>
            <person name="Schober I."/>
            <person name="Helbig S."/>
            <person name="Rudolph W.W."/>
            <person name="Gunzer F."/>
        </authorList>
    </citation>
    <scope>NUCLEOTIDE SEQUENCE [LARGE SCALE GENOMIC DNA]</scope>
    <source>
        <strain evidence="2 3">DSM 106044</strain>
    </source>
</reference>
<dbReference type="NCBIfam" id="TIGR02532">
    <property type="entry name" value="IV_pilin_GFxxxE"/>
    <property type="match status" value="1"/>
</dbReference>
<dbReference type="Pfam" id="PF07963">
    <property type="entry name" value="N_methyl"/>
    <property type="match status" value="1"/>
</dbReference>